<dbReference type="AlphaFoldDB" id="A0A517R0F6"/>
<evidence type="ECO:0000313" key="3">
    <source>
        <dbReference type="Proteomes" id="UP000317318"/>
    </source>
</evidence>
<evidence type="ECO:0000313" key="2">
    <source>
        <dbReference type="EMBL" id="QDT37379.1"/>
    </source>
</evidence>
<dbReference type="RefSeq" id="WP_145363495.1">
    <property type="nucleotide sequence ID" value="NZ_CP036268.1"/>
</dbReference>
<keyword evidence="3" id="KW-1185">Reference proteome</keyword>
<feature type="region of interest" description="Disordered" evidence="1">
    <location>
        <begin position="96"/>
        <end position="124"/>
    </location>
</feature>
<dbReference type="KEGG" id="svp:Pan189_17530"/>
<evidence type="ECO:0000256" key="1">
    <source>
        <dbReference type="SAM" id="MobiDB-lite"/>
    </source>
</evidence>
<gene>
    <name evidence="2" type="ORF">Pan189_17530</name>
</gene>
<dbReference type="PROSITE" id="PS51257">
    <property type="entry name" value="PROKAR_LIPOPROTEIN"/>
    <property type="match status" value="1"/>
</dbReference>
<reference evidence="2 3" key="1">
    <citation type="submission" date="2019-02" db="EMBL/GenBank/DDBJ databases">
        <title>Deep-cultivation of Planctomycetes and their phenomic and genomic characterization uncovers novel biology.</title>
        <authorList>
            <person name="Wiegand S."/>
            <person name="Jogler M."/>
            <person name="Boedeker C."/>
            <person name="Pinto D."/>
            <person name="Vollmers J."/>
            <person name="Rivas-Marin E."/>
            <person name="Kohn T."/>
            <person name="Peeters S.H."/>
            <person name="Heuer A."/>
            <person name="Rast P."/>
            <person name="Oberbeckmann S."/>
            <person name="Bunk B."/>
            <person name="Jeske O."/>
            <person name="Meyerdierks A."/>
            <person name="Storesund J.E."/>
            <person name="Kallscheuer N."/>
            <person name="Luecker S."/>
            <person name="Lage O.M."/>
            <person name="Pohl T."/>
            <person name="Merkel B.J."/>
            <person name="Hornburger P."/>
            <person name="Mueller R.-W."/>
            <person name="Bruemmer F."/>
            <person name="Labrenz M."/>
            <person name="Spormann A.M."/>
            <person name="Op den Camp H."/>
            <person name="Overmann J."/>
            <person name="Amann R."/>
            <person name="Jetten M.S.M."/>
            <person name="Mascher T."/>
            <person name="Medema M.H."/>
            <person name="Devos D.P."/>
            <person name="Kaster A.-K."/>
            <person name="Ovreas L."/>
            <person name="Rohde M."/>
            <person name="Galperin M.Y."/>
            <person name="Jogler C."/>
        </authorList>
    </citation>
    <scope>NUCLEOTIDE SEQUENCE [LARGE SCALE GENOMIC DNA]</scope>
    <source>
        <strain evidence="2 3">Pan189</strain>
    </source>
</reference>
<feature type="region of interest" description="Disordered" evidence="1">
    <location>
        <begin position="187"/>
        <end position="207"/>
    </location>
</feature>
<accession>A0A517R0F6</accession>
<feature type="compositionally biased region" description="Polar residues" evidence="1">
    <location>
        <begin position="333"/>
        <end position="350"/>
    </location>
</feature>
<dbReference type="EMBL" id="CP036268">
    <property type="protein sequence ID" value="QDT37379.1"/>
    <property type="molecule type" value="Genomic_DNA"/>
</dbReference>
<feature type="compositionally biased region" description="Polar residues" evidence="1">
    <location>
        <begin position="158"/>
        <end position="170"/>
    </location>
</feature>
<organism evidence="2 3">
    <name type="scientific">Stratiformator vulcanicus</name>
    <dbReference type="NCBI Taxonomy" id="2527980"/>
    <lineage>
        <taxon>Bacteria</taxon>
        <taxon>Pseudomonadati</taxon>
        <taxon>Planctomycetota</taxon>
        <taxon>Planctomycetia</taxon>
        <taxon>Planctomycetales</taxon>
        <taxon>Planctomycetaceae</taxon>
        <taxon>Stratiformator</taxon>
    </lineage>
</organism>
<name>A0A517R0F6_9PLAN</name>
<dbReference type="OrthoDB" id="10021389at2"/>
<feature type="region of interest" description="Disordered" evidence="1">
    <location>
        <begin position="333"/>
        <end position="379"/>
    </location>
</feature>
<feature type="region of interest" description="Disordered" evidence="1">
    <location>
        <begin position="138"/>
        <end position="171"/>
    </location>
</feature>
<protein>
    <submittedName>
        <fullName evidence="2">Uncharacterized protein</fullName>
    </submittedName>
</protein>
<sequence>MNVRHNMPNQLTRRFAILSVLAVGTIAGVGCTTPMPFSAGRLPYGFAQKREALGDPFRDPGMMNGGSSGAAARVALDDTPTPQTAEFQATRSNASMAAAFARENERAAEQIPSSVTPSSAYPTTASRHVAVKTWGDMPAAPPRQTAMRPAPPAVAAAGSTQRPPAATESNPFADFDATFERVAEVQPRSSGIQQTGHQAERMQTSQYQPGQTMPVVQSAGMFRTENRNTTASIQPRSPHPVDRTAFGKGASTVWPSNSCTPAAGRAAGCQCTPVCKCGPNCQCGPASSCGSGSCGSGTGSCGTACPTETSNTLASATEGDVNPFAALDDKPLVNSSQSLRSAPNNVQSTPHVEIDDENWRPASERPRTSFSDDFLPPVR</sequence>
<feature type="compositionally biased region" description="Polar residues" evidence="1">
    <location>
        <begin position="111"/>
        <end position="124"/>
    </location>
</feature>
<dbReference type="Proteomes" id="UP000317318">
    <property type="component" value="Chromosome"/>
</dbReference>
<feature type="compositionally biased region" description="Basic and acidic residues" evidence="1">
    <location>
        <begin position="357"/>
        <end position="367"/>
    </location>
</feature>
<proteinExistence type="predicted"/>